<feature type="transmembrane region" description="Helical" evidence="2">
    <location>
        <begin position="41"/>
        <end position="61"/>
    </location>
</feature>
<evidence type="ECO:0000313" key="3">
    <source>
        <dbReference type="EMBL" id="CAG5156734.1"/>
    </source>
</evidence>
<gene>
    <name evidence="3" type="ORF">ALTATR162_LOCUS4530</name>
</gene>
<dbReference type="PANTHER" id="PTHR14905">
    <property type="entry name" value="NG37"/>
    <property type="match status" value="1"/>
</dbReference>
<evidence type="ECO:0000256" key="1">
    <source>
        <dbReference type="SAM" id="MobiDB-lite"/>
    </source>
</evidence>
<feature type="compositionally biased region" description="Gly residues" evidence="1">
    <location>
        <begin position="651"/>
        <end position="664"/>
    </location>
</feature>
<protein>
    <recommendedName>
        <fullName evidence="5">Het-C-domain-containing protein</fullName>
    </recommendedName>
</protein>
<sequence>MGDAETETTPPPSDDDEDIGSNKDKDEVMEEANEQDADEPLYVLLVAVAILVLLPTGAYGFGAGNIASISKIEGKNWRHGDIEDMLATVACLKGHKWKSNMIKRVYFGNWLRDYSQAVDVGTLAKVQGETIRVLVWVLSFMSFGYATGEFEVTAERLGVYRPEEHIDNPKDYADNEDARKYDPRLRGPVSEAELAVDPNTGMKNYIANEHGNWATSTGYVKYSFARAIHFGRLYTHGSSGQRGRDEDLSEALRCLGQGLHCLEDFGAHTNYTELVLRELGYHNVFPHVGVQAGINLRGKHTYPLVTGTFGGVDFFHSVLGEANDHITQTEIDEVNTALVDAVSGGANGQRSGPGGQSNACGGLIDVLSKVPGTGDLIRQAQDLQASSDAQAAANARGGYGDYSSSRAGPNTFDAPPGSMGGPPGPDIPGTNTDPATIIPKIYPILVFRDNVVRSISAIISKIPGLEKLIETITERVTLFVLSLLAPFILPIIKTASSQLKSGSSAVIDSAAKHQFEVWTDPTSTNPTHSMLSKDHFSNVLNPPAGQVAVAILQYVAPRVIYAWDHPDVPVDEVLNDCMRVFHHPALRDPHCEVHNNMFKVVEQWARNYHGKDLNQILSSESVKAGHNHSGDHDHSTGHSHGAVNMSSFGGHSHGSGGGHGGGYPGQQQSSGSSDLLGSLTSKLPGPLGGMLSSFSSSSGKTRDMDDDFSASSSAAPAPYQPSPSPQPSQWAGFQPYQSSYAGEAYQPPAEYSNAVPSGGYGWGQGQYSGGQGAEPSYTVPTNYQQGYENYNHTQGGYGQPPAQQPPPGSYGAYDQGGAYGQGPSEGSGRQWGSGGNSGW</sequence>
<dbReference type="EMBL" id="CAJRGZ010000017">
    <property type="protein sequence ID" value="CAG5156734.1"/>
    <property type="molecule type" value="Genomic_DNA"/>
</dbReference>
<feature type="compositionally biased region" description="Low complexity" evidence="1">
    <location>
        <begin position="665"/>
        <end position="699"/>
    </location>
</feature>
<keyword evidence="2" id="KW-0812">Transmembrane</keyword>
<name>A0A8J2I8E4_9PLEO</name>
<dbReference type="Proteomes" id="UP000676310">
    <property type="component" value="Unassembled WGS sequence"/>
</dbReference>
<comment type="caution">
    <text evidence="3">The sequence shown here is derived from an EMBL/GenBank/DDBJ whole genome shotgun (WGS) entry which is preliminary data.</text>
</comment>
<feature type="region of interest" description="Disordered" evidence="1">
    <location>
        <begin position="622"/>
        <end position="734"/>
    </location>
</feature>
<dbReference type="InterPro" id="IPR010816">
    <property type="entry name" value="Het-C"/>
</dbReference>
<feature type="compositionally biased region" description="Polar residues" evidence="1">
    <location>
        <begin position="778"/>
        <end position="793"/>
    </location>
</feature>
<feature type="region of interest" description="Disordered" evidence="1">
    <location>
        <begin position="766"/>
        <end position="839"/>
    </location>
</feature>
<dbReference type="Pfam" id="PF07217">
    <property type="entry name" value="Het-C"/>
    <property type="match status" value="1"/>
</dbReference>
<keyword evidence="2" id="KW-0472">Membrane</keyword>
<feature type="region of interest" description="Disordered" evidence="1">
    <location>
        <begin position="1"/>
        <end position="35"/>
    </location>
</feature>
<dbReference type="AlphaFoldDB" id="A0A8J2I8E4"/>
<accession>A0A8J2I8E4</accession>
<organism evidence="3 4">
    <name type="scientific">Alternaria atra</name>
    <dbReference type="NCBI Taxonomy" id="119953"/>
    <lineage>
        <taxon>Eukaryota</taxon>
        <taxon>Fungi</taxon>
        <taxon>Dikarya</taxon>
        <taxon>Ascomycota</taxon>
        <taxon>Pezizomycotina</taxon>
        <taxon>Dothideomycetes</taxon>
        <taxon>Pleosporomycetidae</taxon>
        <taxon>Pleosporales</taxon>
        <taxon>Pleosporineae</taxon>
        <taxon>Pleosporaceae</taxon>
        <taxon>Alternaria</taxon>
        <taxon>Alternaria sect. Ulocladioides</taxon>
    </lineage>
</organism>
<feature type="compositionally biased region" description="Low complexity" evidence="1">
    <location>
        <begin position="638"/>
        <end position="650"/>
    </location>
</feature>
<dbReference type="RefSeq" id="XP_043168077.1">
    <property type="nucleotide sequence ID" value="XM_043312142.1"/>
</dbReference>
<proteinExistence type="predicted"/>
<dbReference type="PANTHER" id="PTHR14905:SF7">
    <property type="entry name" value="VON WILLEBRAND FACTOR A DOMAIN-CONTAINING PROTEIN 7"/>
    <property type="match status" value="1"/>
</dbReference>
<keyword evidence="2" id="KW-1133">Transmembrane helix</keyword>
<reference evidence="3" key="1">
    <citation type="submission" date="2021-05" db="EMBL/GenBank/DDBJ databases">
        <authorList>
            <person name="Stam R."/>
        </authorList>
    </citation>
    <scope>NUCLEOTIDE SEQUENCE</scope>
    <source>
        <strain evidence="3">CS162</strain>
    </source>
</reference>
<keyword evidence="4" id="KW-1185">Reference proteome</keyword>
<dbReference type="OrthoDB" id="2506204at2759"/>
<dbReference type="InterPro" id="IPR052577">
    <property type="entry name" value="VWA7"/>
</dbReference>
<dbReference type="GeneID" id="67016208"/>
<feature type="compositionally biased region" description="Gly residues" evidence="1">
    <location>
        <begin position="817"/>
        <end position="839"/>
    </location>
</feature>
<evidence type="ECO:0000256" key="2">
    <source>
        <dbReference type="SAM" id="Phobius"/>
    </source>
</evidence>
<evidence type="ECO:0000313" key="4">
    <source>
        <dbReference type="Proteomes" id="UP000676310"/>
    </source>
</evidence>
<evidence type="ECO:0008006" key="5">
    <source>
        <dbReference type="Google" id="ProtNLM"/>
    </source>
</evidence>
<feature type="region of interest" description="Disordered" evidence="1">
    <location>
        <begin position="394"/>
        <end position="424"/>
    </location>
</feature>